<evidence type="ECO:0000313" key="1">
    <source>
        <dbReference type="EMBL" id="CAF0764184.1"/>
    </source>
</evidence>
<protein>
    <submittedName>
        <fullName evidence="1">Uncharacterized protein</fullName>
    </submittedName>
</protein>
<keyword evidence="3" id="KW-1185">Reference proteome</keyword>
<evidence type="ECO:0000313" key="2">
    <source>
        <dbReference type="EMBL" id="CAF1032211.1"/>
    </source>
</evidence>
<accession>A0A813QA84</accession>
<sequence>MDTQNQEVICVKCNPLGDLGLCEKCDAQSKEERYYETTTRGQNRKKFHFATLVSNNEAELVTRLLTNGVLLSFENYIDYSGQTPMH</sequence>
<name>A0A813QA84_9BILA</name>
<dbReference type="AlphaFoldDB" id="A0A813QA84"/>
<reference evidence="1" key="1">
    <citation type="submission" date="2021-02" db="EMBL/GenBank/DDBJ databases">
        <authorList>
            <person name="Nowell W R."/>
        </authorList>
    </citation>
    <scope>NUCLEOTIDE SEQUENCE</scope>
</reference>
<proteinExistence type="predicted"/>
<organism evidence="1 4">
    <name type="scientific">Adineta steineri</name>
    <dbReference type="NCBI Taxonomy" id="433720"/>
    <lineage>
        <taxon>Eukaryota</taxon>
        <taxon>Metazoa</taxon>
        <taxon>Spiralia</taxon>
        <taxon>Gnathifera</taxon>
        <taxon>Rotifera</taxon>
        <taxon>Eurotatoria</taxon>
        <taxon>Bdelloidea</taxon>
        <taxon>Adinetida</taxon>
        <taxon>Adinetidae</taxon>
        <taxon>Adineta</taxon>
    </lineage>
</organism>
<gene>
    <name evidence="1" type="ORF">BJG266_LOCUS3186</name>
    <name evidence="2" type="ORF">QVE165_LOCUS16604</name>
</gene>
<dbReference type="EMBL" id="CAJNOM010000093">
    <property type="protein sequence ID" value="CAF1032211.1"/>
    <property type="molecule type" value="Genomic_DNA"/>
</dbReference>
<evidence type="ECO:0000313" key="3">
    <source>
        <dbReference type="Proteomes" id="UP000663832"/>
    </source>
</evidence>
<dbReference type="Proteomes" id="UP000663832">
    <property type="component" value="Unassembled WGS sequence"/>
</dbReference>
<comment type="caution">
    <text evidence="1">The sequence shown here is derived from an EMBL/GenBank/DDBJ whole genome shotgun (WGS) entry which is preliminary data.</text>
</comment>
<dbReference type="EMBL" id="CAJNOI010000007">
    <property type="protein sequence ID" value="CAF0764184.1"/>
    <property type="molecule type" value="Genomic_DNA"/>
</dbReference>
<dbReference type="OrthoDB" id="10436666at2759"/>
<evidence type="ECO:0000313" key="4">
    <source>
        <dbReference type="Proteomes" id="UP000663877"/>
    </source>
</evidence>
<dbReference type="Proteomes" id="UP000663877">
    <property type="component" value="Unassembled WGS sequence"/>
</dbReference>